<accession>A0ACC0UGP1</accession>
<reference evidence="1" key="1">
    <citation type="submission" date="2021-03" db="EMBL/GenBank/DDBJ databases">
        <title>Evolutionary priming and transition to the ectomycorrhizal habit in an iconic lineage of mushroom-forming fungi: is preadaptation a requirement?</title>
        <authorList>
            <consortium name="DOE Joint Genome Institute"/>
            <person name="Looney B.P."/>
            <person name="Miyauchi S."/>
            <person name="Morin E."/>
            <person name="Drula E."/>
            <person name="Courty P.E."/>
            <person name="Chicoki N."/>
            <person name="Fauchery L."/>
            <person name="Kohler A."/>
            <person name="Kuo A."/>
            <person name="LaButti K."/>
            <person name="Pangilinan J."/>
            <person name="Lipzen A."/>
            <person name="Riley R."/>
            <person name="Andreopoulos W."/>
            <person name="He G."/>
            <person name="Johnson J."/>
            <person name="Barry K.W."/>
            <person name="Grigoriev I.V."/>
            <person name="Nagy L."/>
            <person name="Hibbett D."/>
            <person name="Henrissat B."/>
            <person name="Matheny P.B."/>
            <person name="Labbe J."/>
            <person name="Martin A.F."/>
        </authorList>
    </citation>
    <scope>NUCLEOTIDE SEQUENCE</scope>
    <source>
        <strain evidence="1">BPL698</strain>
    </source>
</reference>
<comment type="caution">
    <text evidence="1">The sequence shown here is derived from an EMBL/GenBank/DDBJ whole genome shotgun (WGS) entry which is preliminary data.</text>
</comment>
<evidence type="ECO:0000313" key="2">
    <source>
        <dbReference type="Proteomes" id="UP001207468"/>
    </source>
</evidence>
<dbReference type="EMBL" id="JAGFNK010000032">
    <property type="protein sequence ID" value="KAI9510888.1"/>
    <property type="molecule type" value="Genomic_DNA"/>
</dbReference>
<keyword evidence="2" id="KW-1185">Reference proteome</keyword>
<organism evidence="1 2">
    <name type="scientific">Russula earlei</name>
    <dbReference type="NCBI Taxonomy" id="71964"/>
    <lineage>
        <taxon>Eukaryota</taxon>
        <taxon>Fungi</taxon>
        <taxon>Dikarya</taxon>
        <taxon>Basidiomycota</taxon>
        <taxon>Agaricomycotina</taxon>
        <taxon>Agaricomycetes</taxon>
        <taxon>Russulales</taxon>
        <taxon>Russulaceae</taxon>
        <taxon>Russula</taxon>
    </lineage>
</organism>
<proteinExistence type="predicted"/>
<gene>
    <name evidence="1" type="ORF">F5148DRAFT_491859</name>
</gene>
<name>A0ACC0UGP1_9AGAM</name>
<dbReference type="Proteomes" id="UP001207468">
    <property type="component" value="Unassembled WGS sequence"/>
</dbReference>
<evidence type="ECO:0000313" key="1">
    <source>
        <dbReference type="EMBL" id="KAI9510888.1"/>
    </source>
</evidence>
<sequence>MLPRKERSRSIPWGLVAPVQLNLWSQSQREAVHATVYAHCKTYDLHLVALVISHNSRPLRGTSLSFIDAPDVTEHTDLPPEVPIGEDAWRISVLDEVIEPVLMACDYKTLLTEASGRVIILSDFSQGSPLAFLSLKSRTAAAENLAEVLESQGIRVSSIRFGPLTHPSNGRPPERRNFNQRFSRPFDWQGSFEVLMQKISRQLTVQDNFLLTVLHRVVRSRHPKFTYTIGLYPILRLALGLAPVSARIAVKSFIVNRKGNIGT</sequence>
<protein>
    <submittedName>
        <fullName evidence="1">Uncharacterized protein</fullName>
    </submittedName>
</protein>